<dbReference type="PATRIC" id="fig|1638788.3.peg.6174"/>
<sequence length="61" mass="6816">MKTKKLTPRNAAPVQRKNTATVSRDGNAIIQLDWGTFCVQEDGEGNCKEWYELPFAGDDAE</sequence>
<evidence type="ECO:0000313" key="2">
    <source>
        <dbReference type="EMBL" id="AKV70910.1"/>
    </source>
</evidence>
<dbReference type="EMBL" id="CP011339">
    <property type="protein sequence ID" value="AKV70910.1"/>
    <property type="molecule type" value="Genomic_DNA"/>
</dbReference>
<gene>
    <name evidence="2" type="ORF">VL20_6141</name>
</gene>
<feature type="region of interest" description="Disordered" evidence="1">
    <location>
        <begin position="1"/>
        <end position="21"/>
    </location>
</feature>
<dbReference type="InterPro" id="IPR031036">
    <property type="entry name" value="Pren_cyc_PirE"/>
</dbReference>
<evidence type="ECO:0000256" key="1">
    <source>
        <dbReference type="SAM" id="MobiDB-lite"/>
    </source>
</evidence>
<dbReference type="KEGG" id="mpk:VL20_6141"/>
<protein>
    <recommendedName>
        <fullName evidence="4">Anacyclamide/piricyclamide family prenylated cyclic peptide</fullName>
    </recommendedName>
</protein>
<keyword evidence="3" id="KW-1185">Reference proteome</keyword>
<evidence type="ECO:0000313" key="3">
    <source>
        <dbReference type="Proteomes" id="UP000068167"/>
    </source>
</evidence>
<dbReference type="AlphaFoldDB" id="A0A0K1SA34"/>
<name>A0A0K1SA34_9CHRO</name>
<dbReference type="NCBIfam" id="TIGR04446">
    <property type="entry name" value="pren_cyc_PirE"/>
    <property type="match status" value="1"/>
</dbReference>
<dbReference type="RefSeq" id="WP_002797460.1">
    <property type="nucleotide sequence ID" value="NZ_CP011339.1"/>
</dbReference>
<reference evidence="2 3" key="1">
    <citation type="journal article" date="2016" name="Stand. Genomic Sci.">
        <title>Complete genome sequence and genomic characterization of Microcystis panniformis FACHB 1757 by third-generation sequencing.</title>
        <authorList>
            <person name="Zhang J.Y."/>
            <person name="Guan R."/>
            <person name="Zhang H.J."/>
            <person name="Li H."/>
            <person name="Xiao P."/>
            <person name="Yu G.L."/>
            <person name="Du L."/>
            <person name="Cao D.M."/>
            <person name="Zhu B.C."/>
            <person name="Li R.H."/>
            <person name="Lu Z.H."/>
        </authorList>
    </citation>
    <scope>NUCLEOTIDE SEQUENCE [LARGE SCALE GENOMIC DNA]</scope>
    <source>
        <strain evidence="2 3">FACHB-1757</strain>
    </source>
</reference>
<proteinExistence type="predicted"/>
<accession>A0A0K1SA34</accession>
<dbReference type="Proteomes" id="UP000068167">
    <property type="component" value="Chromosome"/>
</dbReference>
<organism evidence="2 3">
    <name type="scientific">Microcystis panniformis FACHB-1757</name>
    <dbReference type="NCBI Taxonomy" id="1638788"/>
    <lineage>
        <taxon>Bacteria</taxon>
        <taxon>Bacillati</taxon>
        <taxon>Cyanobacteriota</taxon>
        <taxon>Cyanophyceae</taxon>
        <taxon>Oscillatoriophycideae</taxon>
        <taxon>Chroococcales</taxon>
        <taxon>Microcystaceae</taxon>
        <taxon>Microcystis</taxon>
    </lineage>
</organism>
<evidence type="ECO:0008006" key="4">
    <source>
        <dbReference type="Google" id="ProtNLM"/>
    </source>
</evidence>